<accession>A0A222VK57</accession>
<dbReference type="RefSeq" id="WP_245865775.1">
    <property type="nucleotide sequence ID" value="NZ_CP016353.1"/>
</dbReference>
<feature type="transmembrane region" description="Helical" evidence="3">
    <location>
        <begin position="20"/>
        <end position="47"/>
    </location>
</feature>
<dbReference type="KEGG" id="pmad:BAY61_03900"/>
<dbReference type="Pfam" id="PF03816">
    <property type="entry name" value="LytR_cpsA_psr"/>
    <property type="match status" value="1"/>
</dbReference>
<sequence length="520" mass="54863">MTGWPNGPVERPSSRRGHRVGVFAMVSGKVILSLISVTVLALTWYGWQFVRGVNSGVTTTDVFDGAPAAVPLDGAIDILLVGQDSRTDAKGDPLPQEVLDHLHAGEATGERQTDTMILVHIPQDGTRAVAISFPRDSWVEIAGGYGNHKLNSAFVYAYNDTFSTLRNEGETDLEAVDEKAKVAGRKNLIATIEQFIGKPGMIDRYAEVNLASFYEVTKALGGVEVCLNSAVRETKSGVNLPEGRQTLEGVQALAFVRQRYGLENGDLDRIARQQAFLSGLVRKMLSPDILLSPSKINDVIEAVQKSVVLSQDWDLLEFAAQMRGLSGGQVEFHTIPTLGLGQVGAASVVEVDVPSVRAFVDDLTSDGSLDDEEKDSSAEPGAPPVIDNAGQYTVDIYDGSGANLGPAIRQHLSGIGFLGDSSATVDSQSGTVVLYAPGDEDGVEALRQALGTDVEAVPDSTVTPGSLTVTLGAGFELPESAVPPSSFAAEAPPRQPPTTENETGTPADQPITAGGVPCVN</sequence>
<comment type="similarity">
    <text evidence="1">Belongs to the LytR/CpsA/Psr (LCP) family.</text>
</comment>
<dbReference type="InterPro" id="IPR027381">
    <property type="entry name" value="LytR/CpsA/Psr_C"/>
</dbReference>
<dbReference type="AlphaFoldDB" id="A0A222VK57"/>
<feature type="region of interest" description="Disordered" evidence="2">
    <location>
        <begin position="479"/>
        <end position="520"/>
    </location>
</feature>
<gene>
    <name evidence="4" type="ORF">SAMN05421630_114123</name>
</gene>
<keyword evidence="5" id="KW-1185">Reference proteome</keyword>
<proteinExistence type="inferred from homology"/>
<keyword evidence="3" id="KW-0812">Transmembrane</keyword>
<dbReference type="InterPro" id="IPR004474">
    <property type="entry name" value="LytR_CpsA_psr"/>
</dbReference>
<dbReference type="PANTHER" id="PTHR33392:SF6">
    <property type="entry name" value="POLYISOPRENYL-TEICHOIC ACID--PEPTIDOGLYCAN TEICHOIC ACID TRANSFERASE TAGU"/>
    <property type="match status" value="1"/>
</dbReference>
<dbReference type="Pfam" id="PF13399">
    <property type="entry name" value="LytR_C"/>
    <property type="match status" value="1"/>
</dbReference>
<reference evidence="4 5" key="1">
    <citation type="submission" date="2016-10" db="EMBL/GenBank/DDBJ databases">
        <authorList>
            <person name="de Groot N.N."/>
        </authorList>
    </citation>
    <scope>NUCLEOTIDE SEQUENCE [LARGE SCALE GENOMIC DNA]</scope>
    <source>
        <strain evidence="4 5">CGMCC 4.5506</strain>
    </source>
</reference>
<dbReference type="STRING" id="530584.SAMN05421630_114123"/>
<dbReference type="Proteomes" id="UP000199494">
    <property type="component" value="Unassembled WGS sequence"/>
</dbReference>
<dbReference type="PANTHER" id="PTHR33392">
    <property type="entry name" value="POLYISOPRENYL-TEICHOIC ACID--PEPTIDOGLYCAN TEICHOIC ACID TRANSFERASE TAGU"/>
    <property type="match status" value="1"/>
</dbReference>
<dbReference type="Gene3D" id="3.40.630.190">
    <property type="entry name" value="LCP protein"/>
    <property type="match status" value="1"/>
</dbReference>
<dbReference type="NCBIfam" id="TIGR00350">
    <property type="entry name" value="lytR_cpsA_psr"/>
    <property type="match status" value="1"/>
</dbReference>
<evidence type="ECO:0000256" key="1">
    <source>
        <dbReference type="ARBA" id="ARBA00006068"/>
    </source>
</evidence>
<dbReference type="EMBL" id="FMZE01000014">
    <property type="protein sequence ID" value="SDD91813.1"/>
    <property type="molecule type" value="Genomic_DNA"/>
</dbReference>
<organism evidence="4 5">
    <name type="scientific">Prauserella marina</name>
    <dbReference type="NCBI Taxonomy" id="530584"/>
    <lineage>
        <taxon>Bacteria</taxon>
        <taxon>Bacillati</taxon>
        <taxon>Actinomycetota</taxon>
        <taxon>Actinomycetes</taxon>
        <taxon>Pseudonocardiales</taxon>
        <taxon>Pseudonocardiaceae</taxon>
        <taxon>Prauserella</taxon>
    </lineage>
</organism>
<evidence type="ECO:0000313" key="5">
    <source>
        <dbReference type="Proteomes" id="UP000199494"/>
    </source>
</evidence>
<protein>
    <submittedName>
        <fullName evidence="4">Cell envelope-related function transcriptional attenuator common domain-containing protein</fullName>
    </submittedName>
</protein>
<evidence type="ECO:0000313" key="4">
    <source>
        <dbReference type="EMBL" id="SDD91813.1"/>
    </source>
</evidence>
<feature type="compositionally biased region" description="Polar residues" evidence="2">
    <location>
        <begin position="497"/>
        <end position="506"/>
    </location>
</feature>
<keyword evidence="3" id="KW-0472">Membrane</keyword>
<feature type="region of interest" description="Disordered" evidence="2">
    <location>
        <begin position="364"/>
        <end position="385"/>
    </location>
</feature>
<keyword evidence="3" id="KW-1133">Transmembrane helix</keyword>
<dbReference type="InterPro" id="IPR050922">
    <property type="entry name" value="LytR/CpsA/Psr_CW_biosynth"/>
</dbReference>
<evidence type="ECO:0000256" key="2">
    <source>
        <dbReference type="SAM" id="MobiDB-lite"/>
    </source>
</evidence>
<evidence type="ECO:0000256" key="3">
    <source>
        <dbReference type="SAM" id="Phobius"/>
    </source>
</evidence>
<name>A0A222VK57_9PSEU</name>